<evidence type="ECO:0000259" key="3">
    <source>
        <dbReference type="PROSITE" id="PS50041"/>
    </source>
</evidence>
<dbReference type="SUPFAM" id="SSF56436">
    <property type="entry name" value="C-type lectin-like"/>
    <property type="match status" value="1"/>
</dbReference>
<keyword evidence="5" id="KW-1185">Reference proteome</keyword>
<evidence type="ECO:0000256" key="1">
    <source>
        <dbReference type="ARBA" id="ARBA00023157"/>
    </source>
</evidence>
<name>A0A834M7T9_RHYFE</name>
<dbReference type="OrthoDB" id="7962197at2759"/>
<dbReference type="InterPro" id="IPR018378">
    <property type="entry name" value="C-type_lectin_CS"/>
</dbReference>
<feature type="domain" description="C-type lectin" evidence="3">
    <location>
        <begin position="18"/>
        <end position="140"/>
    </location>
</feature>
<dbReference type="InterPro" id="IPR016187">
    <property type="entry name" value="CTDL_fold"/>
</dbReference>
<evidence type="ECO:0000256" key="2">
    <source>
        <dbReference type="SAM" id="SignalP"/>
    </source>
</evidence>
<sequence length="160" mass="18171">MKSVAIILAYILLIIATTSANKYVISNQKVTFHDGYLRCIQYGLDPAEVLSETDEIELEEALKPFKEIGALEGIWIFSSNTGNKTNFFWLNSNLPLFYSKFSVGQPNGVGYSCLEIYQSNTGVFFWNDLACETKLRFVCQRKQNDNMCSDNQVGTRNHQD</sequence>
<dbReference type="InterPro" id="IPR001304">
    <property type="entry name" value="C-type_lectin-like"/>
</dbReference>
<dbReference type="Gene3D" id="3.10.100.10">
    <property type="entry name" value="Mannose-Binding Protein A, subunit A"/>
    <property type="match status" value="1"/>
</dbReference>
<evidence type="ECO:0000313" key="5">
    <source>
        <dbReference type="Proteomes" id="UP000625711"/>
    </source>
</evidence>
<dbReference type="SMART" id="SM00034">
    <property type="entry name" value="CLECT"/>
    <property type="match status" value="1"/>
</dbReference>
<keyword evidence="2" id="KW-0732">Signal</keyword>
<dbReference type="CDD" id="cd00037">
    <property type="entry name" value="CLECT"/>
    <property type="match status" value="1"/>
</dbReference>
<feature type="signal peptide" evidence="2">
    <location>
        <begin position="1"/>
        <end position="20"/>
    </location>
</feature>
<dbReference type="InterPro" id="IPR016186">
    <property type="entry name" value="C-type_lectin-like/link_sf"/>
</dbReference>
<gene>
    <name evidence="4" type="ORF">GWI33_013469</name>
</gene>
<evidence type="ECO:0000313" key="4">
    <source>
        <dbReference type="EMBL" id="KAF7273838.1"/>
    </source>
</evidence>
<dbReference type="AlphaFoldDB" id="A0A834M7T9"/>
<dbReference type="Proteomes" id="UP000625711">
    <property type="component" value="Unassembled WGS sequence"/>
</dbReference>
<comment type="caution">
    <text evidence="4">The sequence shown here is derived from an EMBL/GenBank/DDBJ whole genome shotgun (WGS) entry which is preliminary data.</text>
</comment>
<dbReference type="PROSITE" id="PS00615">
    <property type="entry name" value="C_TYPE_LECTIN_1"/>
    <property type="match status" value="1"/>
</dbReference>
<proteinExistence type="predicted"/>
<dbReference type="PROSITE" id="PS50041">
    <property type="entry name" value="C_TYPE_LECTIN_2"/>
    <property type="match status" value="1"/>
</dbReference>
<keyword evidence="1" id="KW-1015">Disulfide bond</keyword>
<accession>A0A834M7T9</accession>
<reference evidence="4" key="1">
    <citation type="submission" date="2020-08" db="EMBL/GenBank/DDBJ databases">
        <title>Genome sequencing and assembly of the red palm weevil Rhynchophorus ferrugineus.</title>
        <authorList>
            <person name="Dias G.B."/>
            <person name="Bergman C.M."/>
            <person name="Manee M."/>
        </authorList>
    </citation>
    <scope>NUCLEOTIDE SEQUENCE</scope>
    <source>
        <strain evidence="4">AA-2017</strain>
        <tissue evidence="4">Whole larva</tissue>
    </source>
</reference>
<dbReference type="EMBL" id="JAACXV010013270">
    <property type="protein sequence ID" value="KAF7273838.1"/>
    <property type="molecule type" value="Genomic_DNA"/>
</dbReference>
<organism evidence="4 5">
    <name type="scientific">Rhynchophorus ferrugineus</name>
    <name type="common">Red palm weevil</name>
    <name type="synonym">Curculio ferrugineus</name>
    <dbReference type="NCBI Taxonomy" id="354439"/>
    <lineage>
        <taxon>Eukaryota</taxon>
        <taxon>Metazoa</taxon>
        <taxon>Ecdysozoa</taxon>
        <taxon>Arthropoda</taxon>
        <taxon>Hexapoda</taxon>
        <taxon>Insecta</taxon>
        <taxon>Pterygota</taxon>
        <taxon>Neoptera</taxon>
        <taxon>Endopterygota</taxon>
        <taxon>Coleoptera</taxon>
        <taxon>Polyphaga</taxon>
        <taxon>Cucujiformia</taxon>
        <taxon>Curculionidae</taxon>
        <taxon>Dryophthorinae</taxon>
        <taxon>Rhynchophorus</taxon>
    </lineage>
</organism>
<feature type="chain" id="PRO_5032719386" description="C-type lectin domain-containing protein" evidence="2">
    <location>
        <begin position="21"/>
        <end position="160"/>
    </location>
</feature>
<protein>
    <recommendedName>
        <fullName evidence="3">C-type lectin domain-containing protein</fullName>
    </recommendedName>
</protein>